<reference evidence="1 2" key="1">
    <citation type="journal article" date="2020" name="Nat. Commun.">
        <title>Genome of Tripterygium wilfordii and identification of cytochrome P450 involved in triptolide biosynthesis.</title>
        <authorList>
            <person name="Tu L."/>
            <person name="Su P."/>
            <person name="Zhang Z."/>
            <person name="Gao L."/>
            <person name="Wang J."/>
            <person name="Hu T."/>
            <person name="Zhou J."/>
            <person name="Zhang Y."/>
            <person name="Zhao Y."/>
            <person name="Liu Y."/>
            <person name="Song Y."/>
            <person name="Tong Y."/>
            <person name="Lu Y."/>
            <person name="Yang J."/>
            <person name="Xu C."/>
            <person name="Jia M."/>
            <person name="Peters R.J."/>
            <person name="Huang L."/>
            <person name="Gao W."/>
        </authorList>
    </citation>
    <scope>NUCLEOTIDE SEQUENCE [LARGE SCALE GENOMIC DNA]</scope>
    <source>
        <strain evidence="2">cv. XIE 37</strain>
        <tissue evidence="1">Leaf</tissue>
    </source>
</reference>
<dbReference type="AlphaFoldDB" id="A0A7J7CBS2"/>
<evidence type="ECO:0000313" key="1">
    <source>
        <dbReference type="EMBL" id="KAF5731375.1"/>
    </source>
</evidence>
<proteinExistence type="predicted"/>
<comment type="caution">
    <text evidence="1">The sequence shown here is derived from an EMBL/GenBank/DDBJ whole genome shotgun (WGS) entry which is preliminary data.</text>
</comment>
<protein>
    <submittedName>
        <fullName evidence="1">Uncharacterized protein</fullName>
    </submittedName>
</protein>
<keyword evidence="2" id="KW-1185">Reference proteome</keyword>
<organism evidence="1 2">
    <name type="scientific">Tripterygium wilfordii</name>
    <name type="common">Thunder God vine</name>
    <dbReference type="NCBI Taxonomy" id="458696"/>
    <lineage>
        <taxon>Eukaryota</taxon>
        <taxon>Viridiplantae</taxon>
        <taxon>Streptophyta</taxon>
        <taxon>Embryophyta</taxon>
        <taxon>Tracheophyta</taxon>
        <taxon>Spermatophyta</taxon>
        <taxon>Magnoliopsida</taxon>
        <taxon>eudicotyledons</taxon>
        <taxon>Gunneridae</taxon>
        <taxon>Pentapetalae</taxon>
        <taxon>rosids</taxon>
        <taxon>fabids</taxon>
        <taxon>Celastrales</taxon>
        <taxon>Celastraceae</taxon>
        <taxon>Tripterygium</taxon>
    </lineage>
</organism>
<dbReference type="Proteomes" id="UP000593562">
    <property type="component" value="Unassembled WGS sequence"/>
</dbReference>
<name>A0A7J7CBS2_TRIWF</name>
<gene>
    <name evidence="1" type="ORF">HS088_TW18G00052</name>
</gene>
<evidence type="ECO:0000313" key="2">
    <source>
        <dbReference type="Proteomes" id="UP000593562"/>
    </source>
</evidence>
<dbReference type="EMBL" id="JAAARO010000018">
    <property type="protein sequence ID" value="KAF5731375.1"/>
    <property type="molecule type" value="Genomic_DNA"/>
</dbReference>
<sequence>MAAAEAGNEHALGSSLPCVRVLCDQVLSHDDLVEDKVGANCVAKPKPFNSWVV</sequence>
<accession>A0A7J7CBS2</accession>
<dbReference type="InParanoid" id="A0A7J7CBS2"/>